<comment type="caution">
    <text evidence="2">The sequence shown here is derived from an EMBL/GenBank/DDBJ whole genome shotgun (WGS) entry which is preliminary data.</text>
</comment>
<keyword evidence="1" id="KW-1133">Transmembrane helix</keyword>
<reference evidence="2 3" key="1">
    <citation type="submission" date="2018-08" db="EMBL/GenBank/DDBJ databases">
        <title>A genome reference for cultivated species of the human gut microbiota.</title>
        <authorList>
            <person name="Zou Y."/>
            <person name="Xue W."/>
            <person name="Luo G."/>
        </authorList>
    </citation>
    <scope>NUCLEOTIDE SEQUENCE [LARGE SCALE GENOMIC DNA]</scope>
    <source>
        <strain evidence="2 3">AF19-4AC</strain>
    </source>
</reference>
<evidence type="ECO:0000256" key="1">
    <source>
        <dbReference type="SAM" id="Phobius"/>
    </source>
</evidence>
<feature type="transmembrane region" description="Helical" evidence="1">
    <location>
        <begin position="133"/>
        <end position="152"/>
    </location>
</feature>
<organism evidence="2 3">
    <name type="scientific">Dorea formicigenerans</name>
    <dbReference type="NCBI Taxonomy" id="39486"/>
    <lineage>
        <taxon>Bacteria</taxon>
        <taxon>Bacillati</taxon>
        <taxon>Bacillota</taxon>
        <taxon>Clostridia</taxon>
        <taxon>Lachnospirales</taxon>
        <taxon>Lachnospiraceae</taxon>
        <taxon>Dorea</taxon>
    </lineage>
</organism>
<accession>A0A412MD13</accession>
<evidence type="ECO:0000313" key="3">
    <source>
        <dbReference type="Proteomes" id="UP000283630"/>
    </source>
</evidence>
<dbReference type="RefSeq" id="WP_118145587.1">
    <property type="nucleotide sequence ID" value="NZ_QRWH01000006.1"/>
</dbReference>
<dbReference type="AlphaFoldDB" id="A0A412MD13"/>
<protein>
    <submittedName>
        <fullName evidence="2">Uncharacterized protein</fullName>
    </submittedName>
</protein>
<keyword evidence="1" id="KW-0472">Membrane</keyword>
<keyword evidence="1" id="KW-0812">Transmembrane</keyword>
<dbReference type="EMBL" id="QRWH01000006">
    <property type="protein sequence ID" value="RGT08976.1"/>
    <property type="molecule type" value="Genomic_DNA"/>
</dbReference>
<gene>
    <name evidence="2" type="ORF">DWX53_08080</name>
</gene>
<dbReference type="Proteomes" id="UP000283630">
    <property type="component" value="Unassembled WGS sequence"/>
</dbReference>
<name>A0A412MD13_9FIRM</name>
<evidence type="ECO:0000313" key="2">
    <source>
        <dbReference type="EMBL" id="RGT08976.1"/>
    </source>
</evidence>
<sequence length="171" mass="19170">MSNRGVRKKVRLVSNRKSKPEIFEGVRAEEYKKLRNKWIRLAVVGTGLPFILGILISIFNDTFSILDFFGNGEIILLLFSLNLPMAFDLFDIKHCDDETLSWAFWLCVIIICLQIALYCLIRTNNSESGKVKSIIASICMIGASGITCGFSIKAIFQHSITEDGGEENSAR</sequence>
<feature type="transmembrane region" description="Helical" evidence="1">
    <location>
        <begin position="38"/>
        <end position="59"/>
    </location>
</feature>
<feature type="transmembrane region" description="Helical" evidence="1">
    <location>
        <begin position="102"/>
        <end position="121"/>
    </location>
</feature>
<proteinExistence type="predicted"/>